<keyword evidence="2" id="KW-0255">Endonuclease</keyword>
<dbReference type="RefSeq" id="WP_069668360.1">
    <property type="nucleotide sequence ID" value="NZ_JAPFIM010000015.1"/>
</dbReference>
<protein>
    <submittedName>
        <fullName evidence="3">Chromosome partitioning protein ParA</fullName>
    </submittedName>
    <submittedName>
        <fullName evidence="2">Restriction endonuclease subunit S</fullName>
    </submittedName>
</protein>
<sequence length="66" mass="7522">MSDFEKELEQMSQEMGSEPEVALPSLDEQKSIAAELKKLEAEGKLTPEVLEEYFGKFYTKTDTPIH</sequence>
<proteinExistence type="predicted"/>
<dbReference type="GO" id="GO:0004519">
    <property type="term" value="F:endonuclease activity"/>
    <property type="evidence" value="ECO:0007669"/>
    <property type="project" value="UniProtKB-KW"/>
</dbReference>
<feature type="region of interest" description="Disordered" evidence="1">
    <location>
        <begin position="1"/>
        <end position="23"/>
    </location>
</feature>
<dbReference type="GeneID" id="78077314"/>
<dbReference type="Proteomes" id="UP000094761">
    <property type="component" value="Unassembled WGS sequence"/>
</dbReference>
<reference evidence="3 4" key="1">
    <citation type="submission" date="2016-03" db="EMBL/GenBank/DDBJ databases">
        <title>Draft genome sequence of the Vibrio tubiashii subs. europaeus.</title>
        <authorList>
            <person name="Spinard E."/>
            <person name="Dubert J."/>
            <person name="Nelson D.R."/>
            <person name="Barja J.L."/>
        </authorList>
    </citation>
    <scope>NUCLEOTIDE SEQUENCE [LARGE SCALE GENOMIC DNA]</scope>
    <source>
        <strain evidence="4">PP-638</strain>
        <strain evidence="3">PP2-638</strain>
    </source>
</reference>
<comment type="caution">
    <text evidence="3">The sequence shown here is derived from an EMBL/GenBank/DDBJ whole genome shotgun (WGS) entry which is preliminary data.</text>
</comment>
<keyword evidence="5" id="KW-1185">Reference proteome</keyword>
<dbReference type="AlphaFoldDB" id="A0A178J5H6"/>
<organism evidence="3 4">
    <name type="scientific">Vibrio europaeus</name>
    <dbReference type="NCBI Taxonomy" id="300876"/>
    <lineage>
        <taxon>Bacteria</taxon>
        <taxon>Pseudomonadati</taxon>
        <taxon>Pseudomonadota</taxon>
        <taxon>Gammaproteobacteria</taxon>
        <taxon>Vibrionales</taxon>
        <taxon>Vibrionaceae</taxon>
        <taxon>Vibrio</taxon>
        <taxon>Vibrio oreintalis group</taxon>
    </lineage>
</organism>
<dbReference type="Proteomes" id="UP001150001">
    <property type="component" value="Unassembled WGS sequence"/>
</dbReference>
<evidence type="ECO:0000313" key="4">
    <source>
        <dbReference type="Proteomes" id="UP000094761"/>
    </source>
</evidence>
<gene>
    <name evidence="3" type="ORF">AZ468_16485</name>
    <name evidence="2" type="ORF">OPW20_08965</name>
</gene>
<accession>A0A178J5H6</accession>
<name>A0A178J5H6_9VIBR</name>
<evidence type="ECO:0000313" key="5">
    <source>
        <dbReference type="Proteomes" id="UP001150001"/>
    </source>
</evidence>
<reference evidence="2" key="2">
    <citation type="submission" date="2022-11" db="EMBL/GenBank/DDBJ databases">
        <title>Role of the vibriolysin VemA secreted by the emergent pathogen Vibrio europaeus in the colonization of Manila clam mucus.</title>
        <authorList>
            <person name="Martinez C."/>
            <person name="Rodriguez S."/>
            <person name="Vences A."/>
            <person name="Barja J.L."/>
            <person name="Toranzo A.E."/>
            <person name="Dubert J."/>
        </authorList>
    </citation>
    <scope>NUCLEOTIDE SEQUENCE</scope>
    <source>
        <strain evidence="2">3454</strain>
    </source>
</reference>
<evidence type="ECO:0000313" key="3">
    <source>
        <dbReference type="EMBL" id="OAM97151.1"/>
    </source>
</evidence>
<dbReference type="EMBL" id="LUAX01000007">
    <property type="protein sequence ID" value="OAM97151.1"/>
    <property type="molecule type" value="Genomic_DNA"/>
</dbReference>
<keyword evidence="2" id="KW-0378">Hydrolase</keyword>
<keyword evidence="2" id="KW-0540">Nuclease</keyword>
<evidence type="ECO:0000256" key="1">
    <source>
        <dbReference type="SAM" id="MobiDB-lite"/>
    </source>
</evidence>
<dbReference type="EMBL" id="JAPFIT010000012">
    <property type="protein sequence ID" value="MDC5740199.1"/>
    <property type="molecule type" value="Genomic_DNA"/>
</dbReference>
<dbReference type="OrthoDB" id="5918735at2"/>
<evidence type="ECO:0000313" key="2">
    <source>
        <dbReference type="EMBL" id="MDC5740199.1"/>
    </source>
</evidence>